<gene>
    <name evidence="1" type="ORF">UY76_C0044G0006</name>
</gene>
<proteinExistence type="predicted"/>
<evidence type="ECO:0000313" key="1">
    <source>
        <dbReference type="EMBL" id="KKW32027.1"/>
    </source>
</evidence>
<evidence type="ECO:0000313" key="2">
    <source>
        <dbReference type="Proteomes" id="UP000034054"/>
    </source>
</evidence>
<sequence length="245" mass="27307">MEAMIELALRRQADEALVQVLADPAKAAIARIAYQMIVEGKTEAEVRASIGKKKHTPKVDLAEERRAQIEANFRKRGFEISVPKPSVSNTTLKRWRREGRELFYRPATALVSYETWMTSCGQANHWTVGNQADRAKVAWEPAAVGYWFVAEIASICPRVKTSWNDLTGSIRLLCLEEYAIVYWTHRDLTGLRIDISTWCWLRTRFGPGALDANECDGQVDVGRDSAEGLSVPNANVGGRAADVVG</sequence>
<dbReference type="EMBL" id="LCRH01000044">
    <property type="protein sequence ID" value="KKW32027.1"/>
    <property type="molecule type" value="Genomic_DNA"/>
</dbReference>
<reference evidence="1 2" key="1">
    <citation type="journal article" date="2015" name="Nature">
        <title>rRNA introns, odd ribosomes, and small enigmatic genomes across a large radiation of phyla.</title>
        <authorList>
            <person name="Brown C.T."/>
            <person name="Hug L.A."/>
            <person name="Thomas B.C."/>
            <person name="Sharon I."/>
            <person name="Castelle C.J."/>
            <person name="Singh A."/>
            <person name="Wilkins M.J."/>
            <person name="Williams K.H."/>
            <person name="Banfield J.F."/>
        </authorList>
    </citation>
    <scope>NUCLEOTIDE SEQUENCE [LARGE SCALE GENOMIC DNA]</scope>
</reference>
<protein>
    <submittedName>
        <fullName evidence="1">Uncharacterized protein</fullName>
    </submittedName>
</protein>
<dbReference type="Proteomes" id="UP000034054">
    <property type="component" value="Unassembled WGS sequence"/>
</dbReference>
<organism evidence="1 2">
    <name type="scientific">Candidatus Uhrbacteria bacterium GW2011_GWA2_52_8d</name>
    <dbReference type="NCBI Taxonomy" id="1618979"/>
    <lineage>
        <taxon>Bacteria</taxon>
        <taxon>Candidatus Uhriibacteriota</taxon>
    </lineage>
</organism>
<accession>A0A0G1ZUL0</accession>
<comment type="caution">
    <text evidence="1">The sequence shown here is derived from an EMBL/GenBank/DDBJ whole genome shotgun (WGS) entry which is preliminary data.</text>
</comment>
<name>A0A0G1ZUL0_9BACT</name>
<dbReference type="AlphaFoldDB" id="A0A0G1ZUL0"/>